<reference evidence="1 2" key="1">
    <citation type="journal article" date="2005" name="DNA Res.">
        <title>Complete genome sequence of the facultative anaerobic magnetotactic bacterium Magnetospirillum sp. strain AMB-1.</title>
        <authorList>
            <person name="Matsunaga T."/>
            <person name="Okamura Y."/>
            <person name="Fukuda Y."/>
            <person name="Wahyudi A.T."/>
            <person name="Murase Y."/>
            <person name="Takeyama H."/>
        </authorList>
    </citation>
    <scope>NUCLEOTIDE SEQUENCE [LARGE SCALE GENOMIC DNA]</scope>
    <source>
        <strain evidence="2">ATCC 700264 / AMB-1</strain>
    </source>
</reference>
<dbReference type="RefSeq" id="WP_011383112.1">
    <property type="nucleotide sequence ID" value="NC_007626.1"/>
</dbReference>
<dbReference type="STRING" id="342108.amb0669"/>
<name>Q2W9K2_PARM1</name>
<dbReference type="OrthoDB" id="7358357at2"/>
<evidence type="ECO:0008006" key="3">
    <source>
        <dbReference type="Google" id="ProtNLM"/>
    </source>
</evidence>
<dbReference type="KEGG" id="mag:amb0669"/>
<proteinExistence type="predicted"/>
<organism evidence="1 2">
    <name type="scientific">Paramagnetospirillum magneticum (strain ATCC 700264 / AMB-1)</name>
    <name type="common">Magnetospirillum magneticum</name>
    <dbReference type="NCBI Taxonomy" id="342108"/>
    <lineage>
        <taxon>Bacteria</taxon>
        <taxon>Pseudomonadati</taxon>
        <taxon>Pseudomonadota</taxon>
        <taxon>Alphaproteobacteria</taxon>
        <taxon>Rhodospirillales</taxon>
        <taxon>Magnetospirillaceae</taxon>
        <taxon>Paramagnetospirillum</taxon>
    </lineage>
</organism>
<dbReference type="EMBL" id="AP007255">
    <property type="protein sequence ID" value="BAE49473.1"/>
    <property type="molecule type" value="Genomic_DNA"/>
</dbReference>
<accession>Q2W9K2</accession>
<dbReference type="HOGENOM" id="CLU_1439517_0_0_5"/>
<sequence length="188" mass="19670">MTSTAAIVLIDCENLTGTRRLESLGRWAGAGRLELFGREGFMAPWRMALARRGLAAAAETPVPDDAPSQAADQAIARTVDALIAAGTSGPVVIASNDKGFAVDIARMTAEGMAARQDFDLDEAGLLRLVIGEIARPDGWAAAGGVGDHLIRRFGLDIRGRLGPLAARSGCAVRHDRTGLWLSAPESPA</sequence>
<keyword evidence="2" id="KW-1185">Reference proteome</keyword>
<dbReference type="Proteomes" id="UP000007058">
    <property type="component" value="Chromosome"/>
</dbReference>
<gene>
    <name evidence="1" type="ordered locus">amb0669</name>
</gene>
<evidence type="ECO:0000313" key="2">
    <source>
        <dbReference type="Proteomes" id="UP000007058"/>
    </source>
</evidence>
<dbReference type="AlphaFoldDB" id="Q2W9K2"/>
<protein>
    <recommendedName>
        <fullName evidence="3">NYN domain-containing protein</fullName>
    </recommendedName>
</protein>
<evidence type="ECO:0000313" key="1">
    <source>
        <dbReference type="EMBL" id="BAE49473.1"/>
    </source>
</evidence>